<accession>A0A0U2NTH4</accession>
<evidence type="ECO:0000259" key="10">
    <source>
        <dbReference type="Pfam" id="PF07670"/>
    </source>
</evidence>
<dbReference type="PANTHER" id="PTHR10590">
    <property type="entry name" value="SODIUM/NUCLEOSIDE COTRANSPORTER"/>
    <property type="match status" value="1"/>
</dbReference>
<dbReference type="Pfam" id="PF01773">
    <property type="entry name" value="Nucleos_tra2_N"/>
    <property type="match status" value="1"/>
</dbReference>
<dbReference type="GO" id="GO:0005337">
    <property type="term" value="F:nucleoside transmembrane transporter activity"/>
    <property type="evidence" value="ECO:0007669"/>
    <property type="project" value="InterPro"/>
</dbReference>
<evidence type="ECO:0000256" key="6">
    <source>
        <dbReference type="ARBA" id="ARBA00023136"/>
    </source>
</evidence>
<feature type="domain" description="Concentrative nucleoside transporter C-terminal" evidence="9">
    <location>
        <begin position="195"/>
        <end position="395"/>
    </location>
</feature>
<dbReference type="InterPro" id="IPR002668">
    <property type="entry name" value="CNT_N_dom"/>
</dbReference>
<feature type="transmembrane region" description="Helical" evidence="7">
    <location>
        <begin position="336"/>
        <end position="364"/>
    </location>
</feature>
<feature type="transmembrane region" description="Helical" evidence="7">
    <location>
        <begin position="64"/>
        <end position="84"/>
    </location>
</feature>
<dbReference type="AlphaFoldDB" id="A0A0U2NTH4"/>
<dbReference type="Proteomes" id="UP000067523">
    <property type="component" value="Chromosome"/>
</dbReference>
<evidence type="ECO:0000259" key="8">
    <source>
        <dbReference type="Pfam" id="PF01773"/>
    </source>
</evidence>
<dbReference type="PANTHER" id="PTHR10590:SF19">
    <property type="entry name" value="PURINE NUCLEOSIDE TRANSPORT PROTEIN NUPG"/>
    <property type="match status" value="1"/>
</dbReference>
<feature type="transmembrane region" description="Helical" evidence="7">
    <location>
        <begin position="6"/>
        <end position="22"/>
    </location>
</feature>
<keyword evidence="4 7" id="KW-0812">Transmembrane</keyword>
<evidence type="ECO:0000256" key="1">
    <source>
        <dbReference type="ARBA" id="ARBA00004651"/>
    </source>
</evidence>
<organism evidence="11 12">
    <name type="scientific">Enterococcus rotai</name>
    <dbReference type="NCBI Taxonomy" id="118060"/>
    <lineage>
        <taxon>Bacteria</taxon>
        <taxon>Bacillati</taxon>
        <taxon>Bacillota</taxon>
        <taxon>Bacilli</taxon>
        <taxon>Lactobacillales</taxon>
        <taxon>Enterococcaceae</taxon>
        <taxon>Enterococcus</taxon>
    </lineage>
</organism>
<dbReference type="InterPro" id="IPR008276">
    <property type="entry name" value="C_nuclsd_transpt"/>
</dbReference>
<dbReference type="EMBL" id="CP013655">
    <property type="protein sequence ID" value="ALS38498.1"/>
    <property type="molecule type" value="Genomic_DNA"/>
</dbReference>
<keyword evidence="12" id="KW-1185">Reference proteome</keyword>
<reference evidence="12" key="1">
    <citation type="submission" date="2015-12" db="EMBL/GenBank/DDBJ databases">
        <authorList>
            <person name="Lauer A."/>
            <person name="Humrighouse B."/>
            <person name="Loparev V."/>
            <person name="Shewmaker P.L."/>
            <person name="Whitney A.M."/>
            <person name="McLaughlin R.W."/>
        </authorList>
    </citation>
    <scope>NUCLEOTIDE SEQUENCE [LARGE SCALE GENOMIC DNA]</scope>
    <source>
        <strain evidence="12">LMG 26678</strain>
    </source>
</reference>
<comment type="subcellular location">
    <subcellularLocation>
        <location evidence="1">Cell membrane</location>
        <topology evidence="1">Multi-pass membrane protein</topology>
    </subcellularLocation>
</comment>
<feature type="transmembrane region" description="Helical" evidence="7">
    <location>
        <begin position="34"/>
        <end position="58"/>
    </location>
</feature>
<evidence type="ECO:0000256" key="4">
    <source>
        <dbReference type="ARBA" id="ARBA00022692"/>
    </source>
</evidence>
<evidence type="ECO:0000256" key="5">
    <source>
        <dbReference type="ARBA" id="ARBA00022989"/>
    </source>
</evidence>
<sequence length="399" mass="43626">MTIYLLINILGVILFMGLAWLCSKDRKTIHWRSIIVLVLLNIFLAWFLTSFSAGRFAIEKVADGFNWLIETSFSGIGFAFSSMVNVKNMDVVVSALMPILLVVPLFDILTYIGLLPFIIKWLGKGLSKLTGQPKFESFFAVEMMFLGNTEALAVSSGQLKRLKSARILTISMMSMSCVSAAMIGVYLQMLPAQFVLTAIPLNIINAMIVTSVLNPVTITEEEDTIYKIEKTDREPFFSFLGNSILEAGKLILIITAMIISFVALAALIDKILALFPGGLSLSKILGVFMTPFAFVLGLPLNEAFEAAQFMGTKLVTNEFVAMAELNPQLASLSKHMAAVLSTFLVSFANFSTIGMILGCLNGILKKEVSDEVSKNVPYMLLSGVLVSLLSAGMVGLFIW</sequence>
<evidence type="ECO:0000313" key="12">
    <source>
        <dbReference type="Proteomes" id="UP000067523"/>
    </source>
</evidence>
<dbReference type="GO" id="GO:0005886">
    <property type="term" value="C:plasma membrane"/>
    <property type="evidence" value="ECO:0007669"/>
    <property type="project" value="UniProtKB-SubCell"/>
</dbReference>
<dbReference type="Pfam" id="PF07670">
    <property type="entry name" value="Gate"/>
    <property type="match status" value="1"/>
</dbReference>
<proteinExistence type="inferred from homology"/>
<dbReference type="InterPro" id="IPR011657">
    <property type="entry name" value="CNT_C_dom"/>
</dbReference>
<gene>
    <name evidence="11" type="ORF">ATZ35_15495</name>
</gene>
<feature type="transmembrane region" description="Helical" evidence="7">
    <location>
        <begin position="280"/>
        <end position="300"/>
    </location>
</feature>
<dbReference type="STRING" id="118060.ATZ35_15495"/>
<feature type="transmembrane region" description="Helical" evidence="7">
    <location>
        <begin position="250"/>
        <end position="268"/>
    </location>
</feature>
<feature type="transmembrane region" description="Helical" evidence="7">
    <location>
        <begin position="167"/>
        <end position="187"/>
    </location>
</feature>
<comment type="similarity">
    <text evidence="2">Belongs to the concentrative nucleoside transporter (CNT) (TC 2.A.41) family.</text>
</comment>
<dbReference type="InterPro" id="IPR011642">
    <property type="entry name" value="Gate_dom"/>
</dbReference>
<evidence type="ECO:0000256" key="7">
    <source>
        <dbReference type="SAM" id="Phobius"/>
    </source>
</evidence>
<name>A0A0U2NTH4_9ENTE</name>
<feature type="transmembrane region" description="Helical" evidence="7">
    <location>
        <begin position="376"/>
        <end position="398"/>
    </location>
</feature>
<keyword evidence="6 7" id="KW-0472">Membrane</keyword>
<evidence type="ECO:0000313" key="11">
    <source>
        <dbReference type="EMBL" id="ALS38498.1"/>
    </source>
</evidence>
<dbReference type="KEGG" id="erx:ATZ35_15495"/>
<keyword evidence="5 7" id="KW-1133">Transmembrane helix</keyword>
<evidence type="ECO:0000256" key="2">
    <source>
        <dbReference type="ARBA" id="ARBA00009033"/>
    </source>
</evidence>
<feature type="transmembrane region" description="Helical" evidence="7">
    <location>
        <begin position="91"/>
        <end position="118"/>
    </location>
</feature>
<dbReference type="Pfam" id="PF07662">
    <property type="entry name" value="Nucleos_tra2_C"/>
    <property type="match status" value="1"/>
</dbReference>
<feature type="domain" description="Nucleoside transporter/FeoB GTPase Gate" evidence="10">
    <location>
        <begin position="93"/>
        <end position="190"/>
    </location>
</feature>
<keyword evidence="3" id="KW-1003">Cell membrane</keyword>
<evidence type="ECO:0000256" key="3">
    <source>
        <dbReference type="ARBA" id="ARBA00022475"/>
    </source>
</evidence>
<protein>
    <submittedName>
        <fullName evidence="11">Nucleoside permease</fullName>
    </submittedName>
</protein>
<feature type="domain" description="Concentrative nucleoside transporter N-terminal" evidence="8">
    <location>
        <begin position="10"/>
        <end position="82"/>
    </location>
</feature>
<evidence type="ECO:0000259" key="9">
    <source>
        <dbReference type="Pfam" id="PF07662"/>
    </source>
</evidence>
<dbReference type="GO" id="GO:0015293">
    <property type="term" value="F:symporter activity"/>
    <property type="evidence" value="ECO:0007669"/>
    <property type="project" value="TreeGrafter"/>
</dbReference>